<evidence type="ECO:0000256" key="17">
    <source>
        <dbReference type="PROSITE-ProRule" id="PRU00703"/>
    </source>
</evidence>
<dbReference type="SMART" id="SM00116">
    <property type="entry name" value="CBS"/>
    <property type="match status" value="2"/>
</dbReference>
<dbReference type="SUPFAM" id="SSF54631">
    <property type="entry name" value="CBS-domain pair"/>
    <property type="match status" value="1"/>
</dbReference>
<dbReference type="GO" id="GO:0005886">
    <property type="term" value="C:plasma membrane"/>
    <property type="evidence" value="ECO:0007669"/>
    <property type="project" value="UniProtKB-SubCell"/>
</dbReference>
<name>F0TAZ9_METLA</name>
<evidence type="ECO:0000256" key="4">
    <source>
        <dbReference type="ARBA" id="ARBA00022670"/>
    </source>
</evidence>
<keyword evidence="13 14" id="KW-0472">Membrane</keyword>
<dbReference type="CDD" id="cd04801">
    <property type="entry name" value="CBS_pair_peptidase_M50"/>
    <property type="match status" value="1"/>
</dbReference>
<keyword evidence="6 14" id="KW-0479">Metal-binding</keyword>
<keyword evidence="10 14" id="KW-1133">Transmembrane helix</keyword>
<dbReference type="KEGG" id="mel:Metbo_1925"/>
<feature type="binding site" evidence="16">
    <location>
        <position position="156"/>
    </location>
    <ligand>
        <name>Zn(2+)</name>
        <dbReference type="ChEBI" id="CHEBI:29105"/>
        <note>catalytic</note>
    </ligand>
</feature>
<keyword evidence="9 14" id="KW-0862">Zinc</keyword>
<gene>
    <name evidence="19" type="ordered locus">Metbo_1925</name>
</gene>
<keyword evidence="8 14" id="KW-0378">Hydrolase</keyword>
<evidence type="ECO:0000256" key="11">
    <source>
        <dbReference type="ARBA" id="ARBA00023049"/>
    </source>
</evidence>
<dbReference type="EMBL" id="CP002551">
    <property type="protein sequence ID" value="ADZ10145.1"/>
    <property type="molecule type" value="Genomic_DNA"/>
</dbReference>
<dbReference type="PANTHER" id="PTHR39188">
    <property type="entry name" value="MEMBRANE-ASSOCIATED ZINC METALLOPROTEASE M50B"/>
    <property type="match status" value="1"/>
</dbReference>
<feature type="transmembrane region" description="Helical" evidence="14">
    <location>
        <begin position="185"/>
        <end position="209"/>
    </location>
</feature>
<feature type="transmembrane region" description="Helical" evidence="14">
    <location>
        <begin position="37"/>
        <end position="58"/>
    </location>
</feature>
<feature type="binding site" evidence="16">
    <location>
        <position position="62"/>
    </location>
    <ligand>
        <name>Zn(2+)</name>
        <dbReference type="ChEBI" id="CHEBI:29105"/>
        <note>catalytic</note>
    </ligand>
</feature>
<keyword evidence="7" id="KW-0677">Repeat</keyword>
<organism evidence="19 20">
    <name type="scientific">Methanobacterium lacus (strain AL-21)</name>
    <dbReference type="NCBI Taxonomy" id="877455"/>
    <lineage>
        <taxon>Archaea</taxon>
        <taxon>Methanobacteriati</taxon>
        <taxon>Methanobacteriota</taxon>
        <taxon>Methanomada group</taxon>
        <taxon>Methanobacteria</taxon>
        <taxon>Methanobacteriales</taxon>
        <taxon>Methanobacteriaceae</taxon>
        <taxon>Methanobacterium</taxon>
    </lineage>
</organism>
<dbReference type="PROSITE" id="PS51371">
    <property type="entry name" value="CBS"/>
    <property type="match status" value="2"/>
</dbReference>
<sequence length="355" mass="39843">MKYSFKIFSIFGIPVELHISFLVLIVLIYIIALLNVVSYVTLLTAVLITLIFVSVVLHELAHCYVAKRYGIGIERIVLLPIGGISEMEEIPKDPKKELRIALAGPVSNLLIGGICYLILILSLAYISKTIQAAIYYFVFVNILLGFFNLLPAFPMDGGRILRAFLAERMNFIDATKLAANIGKQLAIIMALVGIFFNFLLILVAVYVYLGAQAEYQTVLLSTLLENEKVKDVMTTTVHTVKPSNTVKETLKIMFKEKHMGYPVTDDGHLIGIVTFHDLSKIPEAEKDTLINDIMTKDLVVSDPEESLMETLEKLNRNRIGRVPIVWENRLVGIVSKTDITTVLDMKQNLLEKKKK</sequence>
<dbReference type="AlphaFoldDB" id="F0TAZ9"/>
<keyword evidence="11 14" id="KW-0482">Metalloprotease</keyword>
<keyword evidence="5 14" id="KW-0812">Transmembrane</keyword>
<feature type="domain" description="CBS" evidence="18">
    <location>
        <begin position="294"/>
        <end position="350"/>
    </location>
</feature>
<dbReference type="Proteomes" id="UP000007490">
    <property type="component" value="Chromosome"/>
</dbReference>
<dbReference type="Pfam" id="PF00571">
    <property type="entry name" value="CBS"/>
    <property type="match status" value="2"/>
</dbReference>
<reference evidence="19 20" key="2">
    <citation type="journal article" date="2014" name="Int. J. Syst. Evol. Microbiol.">
        <title>Methanobacterium paludis sp. nov. and a novel strain of Methanobacterium lacus isolated from northern peatlands.</title>
        <authorList>
            <person name="Cadillo-Quiroz H."/>
            <person name="Brauer S.L."/>
            <person name="Goodson N."/>
            <person name="Yavitt J.B."/>
            <person name="Zinder S.H."/>
        </authorList>
    </citation>
    <scope>NUCLEOTIDE SEQUENCE [LARGE SCALE GENOMIC DNA]</scope>
    <source>
        <strain evidence="19 20">AL-21</strain>
    </source>
</reference>
<evidence type="ECO:0000313" key="19">
    <source>
        <dbReference type="EMBL" id="ADZ10145.1"/>
    </source>
</evidence>
<feature type="binding site" evidence="16">
    <location>
        <position position="58"/>
    </location>
    <ligand>
        <name>Zn(2+)</name>
        <dbReference type="ChEBI" id="CHEBI:29105"/>
        <note>catalytic</note>
    </ligand>
</feature>
<accession>F0TAZ9</accession>
<dbReference type="Pfam" id="PF02163">
    <property type="entry name" value="Peptidase_M50"/>
    <property type="match status" value="2"/>
</dbReference>
<proteinExistence type="inferred from homology"/>
<feature type="domain" description="CBS" evidence="18">
    <location>
        <begin position="233"/>
        <end position="288"/>
    </location>
</feature>
<dbReference type="Gene3D" id="3.10.580.10">
    <property type="entry name" value="CBS-domain"/>
    <property type="match status" value="2"/>
</dbReference>
<evidence type="ECO:0000256" key="15">
    <source>
        <dbReference type="PIRSR" id="PIRSR006404-1"/>
    </source>
</evidence>
<evidence type="ECO:0000256" key="13">
    <source>
        <dbReference type="ARBA" id="ARBA00023136"/>
    </source>
</evidence>
<dbReference type="GO" id="GO:0046872">
    <property type="term" value="F:metal ion binding"/>
    <property type="evidence" value="ECO:0007669"/>
    <property type="project" value="UniProtKB-UniRule"/>
</dbReference>
<dbReference type="eggNOG" id="arCOG00607">
    <property type="taxonomic scope" value="Archaea"/>
</dbReference>
<keyword evidence="3 14" id="KW-1003">Cell membrane</keyword>
<evidence type="ECO:0000256" key="6">
    <source>
        <dbReference type="ARBA" id="ARBA00022723"/>
    </source>
</evidence>
<keyword evidence="20" id="KW-1185">Reference proteome</keyword>
<evidence type="ECO:0000256" key="8">
    <source>
        <dbReference type="ARBA" id="ARBA00022801"/>
    </source>
</evidence>
<dbReference type="GO" id="GO:0006508">
    <property type="term" value="P:proteolysis"/>
    <property type="evidence" value="ECO:0007669"/>
    <property type="project" value="UniProtKB-KW"/>
</dbReference>
<dbReference type="InterPro" id="IPR016483">
    <property type="entry name" value="UCP006404_Pept_M50_CBS"/>
</dbReference>
<dbReference type="PANTHER" id="PTHR39188:SF3">
    <property type="entry name" value="STAGE IV SPORULATION PROTEIN FB"/>
    <property type="match status" value="1"/>
</dbReference>
<feature type="transmembrane region" description="Helical" evidence="14">
    <location>
        <begin position="7"/>
        <end position="31"/>
    </location>
</feature>
<feature type="transmembrane region" description="Helical" evidence="14">
    <location>
        <begin position="100"/>
        <end position="127"/>
    </location>
</feature>
<comment type="similarity">
    <text evidence="2 14">Belongs to the peptidase M50B family.</text>
</comment>
<dbReference type="CDD" id="cd06164">
    <property type="entry name" value="S2P-M50_SpoIVFB_CBS"/>
    <property type="match status" value="1"/>
</dbReference>
<feature type="transmembrane region" description="Helical" evidence="14">
    <location>
        <begin position="133"/>
        <end position="153"/>
    </location>
</feature>
<dbReference type="GO" id="GO:0008237">
    <property type="term" value="F:metallopeptidase activity"/>
    <property type="evidence" value="ECO:0007669"/>
    <property type="project" value="UniProtKB-UniRule"/>
</dbReference>
<evidence type="ECO:0000256" key="9">
    <source>
        <dbReference type="ARBA" id="ARBA00022833"/>
    </source>
</evidence>
<protein>
    <recommendedName>
        <fullName evidence="14">Zinc metalloprotease</fullName>
    </recommendedName>
</protein>
<dbReference type="RefSeq" id="WP_013645496.1">
    <property type="nucleotide sequence ID" value="NC_015216.1"/>
</dbReference>
<dbReference type="OrthoDB" id="12044at2157"/>
<evidence type="ECO:0000256" key="1">
    <source>
        <dbReference type="ARBA" id="ARBA00004651"/>
    </source>
</evidence>
<dbReference type="GeneID" id="10278383"/>
<evidence type="ECO:0000256" key="10">
    <source>
        <dbReference type="ARBA" id="ARBA00022989"/>
    </source>
</evidence>
<keyword evidence="4 14" id="KW-0645">Protease</keyword>
<feature type="active site" evidence="15">
    <location>
        <position position="59"/>
    </location>
</feature>
<evidence type="ECO:0000259" key="18">
    <source>
        <dbReference type="PROSITE" id="PS51371"/>
    </source>
</evidence>
<evidence type="ECO:0000313" key="20">
    <source>
        <dbReference type="Proteomes" id="UP000007490"/>
    </source>
</evidence>
<dbReference type="InterPro" id="IPR046342">
    <property type="entry name" value="CBS_dom_sf"/>
</dbReference>
<comment type="subcellular location">
    <subcellularLocation>
        <location evidence="1 14">Cell membrane</location>
        <topology evidence="1 14">Multi-pass membrane protein</topology>
    </subcellularLocation>
</comment>
<dbReference type="STRING" id="877455.Metbo_1925"/>
<dbReference type="HOGENOM" id="CLU_037123_1_1_2"/>
<keyword evidence="12 17" id="KW-0129">CBS domain</keyword>
<dbReference type="InterPro" id="IPR008915">
    <property type="entry name" value="Peptidase_M50"/>
</dbReference>
<evidence type="ECO:0000256" key="5">
    <source>
        <dbReference type="ARBA" id="ARBA00022692"/>
    </source>
</evidence>
<evidence type="ECO:0000256" key="2">
    <source>
        <dbReference type="ARBA" id="ARBA00007931"/>
    </source>
</evidence>
<evidence type="ECO:0000256" key="12">
    <source>
        <dbReference type="ARBA" id="ARBA00023122"/>
    </source>
</evidence>
<evidence type="ECO:0000256" key="7">
    <source>
        <dbReference type="ARBA" id="ARBA00022737"/>
    </source>
</evidence>
<comment type="cofactor">
    <cofactor evidence="14 16">
        <name>Zn(2+)</name>
        <dbReference type="ChEBI" id="CHEBI:29105"/>
    </cofactor>
    <text evidence="14 16">Binds 1 zinc ion per subunit.</text>
</comment>
<evidence type="ECO:0000256" key="16">
    <source>
        <dbReference type="PIRSR" id="PIRSR006404-2"/>
    </source>
</evidence>
<evidence type="ECO:0000256" key="14">
    <source>
        <dbReference type="PIRNR" id="PIRNR006404"/>
    </source>
</evidence>
<reference evidence="20" key="1">
    <citation type="submission" date="2011-02" db="EMBL/GenBank/DDBJ databases">
        <title>Complete sequence of Methanobacterium sp. AL-21.</title>
        <authorList>
            <consortium name="US DOE Joint Genome Institute"/>
            <person name="Lucas S."/>
            <person name="Copeland A."/>
            <person name="Lapidus A."/>
            <person name="Cheng J.-F."/>
            <person name="Goodwin L."/>
            <person name="Pitluck S."/>
            <person name="Chertkov O."/>
            <person name="Detter J.C."/>
            <person name="Han C."/>
            <person name="Tapia R."/>
            <person name="Land M."/>
            <person name="Hauser L."/>
            <person name="Kyrpides N."/>
            <person name="Ivanova N."/>
            <person name="Mikhailova N."/>
            <person name="Pagani I."/>
            <person name="Cadillo-Quiroz H."/>
            <person name="Imachi H."/>
            <person name="Zinder S."/>
            <person name="Liu W."/>
            <person name="Woyke T."/>
        </authorList>
    </citation>
    <scope>NUCLEOTIDE SEQUENCE [LARGE SCALE GENOMIC DNA]</scope>
    <source>
        <strain evidence="20">AL-21</strain>
    </source>
</reference>
<dbReference type="PIRSF" id="PIRSF006404">
    <property type="entry name" value="UCP006404_Pept_M50_CBS"/>
    <property type="match status" value="1"/>
</dbReference>
<evidence type="ECO:0000256" key="3">
    <source>
        <dbReference type="ARBA" id="ARBA00022475"/>
    </source>
</evidence>
<dbReference type="InterPro" id="IPR000644">
    <property type="entry name" value="CBS_dom"/>
</dbReference>